<accession>A0A9N9BZZ2</accession>
<dbReference type="AlphaFoldDB" id="A0A9N9BZZ2"/>
<evidence type="ECO:0000256" key="1">
    <source>
        <dbReference type="SAM" id="MobiDB-lite"/>
    </source>
</evidence>
<reference evidence="2" key="1">
    <citation type="submission" date="2021-06" db="EMBL/GenBank/DDBJ databases">
        <authorList>
            <person name="Kallberg Y."/>
            <person name="Tangrot J."/>
            <person name="Rosling A."/>
        </authorList>
    </citation>
    <scope>NUCLEOTIDE SEQUENCE</scope>
    <source>
        <strain evidence="2">MA453B</strain>
    </source>
</reference>
<keyword evidence="3" id="KW-1185">Reference proteome</keyword>
<feature type="region of interest" description="Disordered" evidence="1">
    <location>
        <begin position="15"/>
        <end position="51"/>
    </location>
</feature>
<organism evidence="2 3">
    <name type="scientific">Dentiscutata erythropus</name>
    <dbReference type="NCBI Taxonomy" id="1348616"/>
    <lineage>
        <taxon>Eukaryota</taxon>
        <taxon>Fungi</taxon>
        <taxon>Fungi incertae sedis</taxon>
        <taxon>Mucoromycota</taxon>
        <taxon>Glomeromycotina</taxon>
        <taxon>Glomeromycetes</taxon>
        <taxon>Diversisporales</taxon>
        <taxon>Gigasporaceae</taxon>
        <taxon>Dentiscutata</taxon>
    </lineage>
</organism>
<feature type="compositionally biased region" description="Basic and acidic residues" evidence="1">
    <location>
        <begin position="33"/>
        <end position="51"/>
    </location>
</feature>
<feature type="non-terminal residue" evidence="2">
    <location>
        <position position="1"/>
    </location>
</feature>
<proteinExistence type="predicted"/>
<evidence type="ECO:0000313" key="3">
    <source>
        <dbReference type="Proteomes" id="UP000789405"/>
    </source>
</evidence>
<dbReference type="Proteomes" id="UP000789405">
    <property type="component" value="Unassembled WGS sequence"/>
</dbReference>
<comment type="caution">
    <text evidence="2">The sequence shown here is derived from an EMBL/GenBank/DDBJ whole genome shotgun (WGS) entry which is preliminary data.</text>
</comment>
<dbReference type="EMBL" id="CAJVPY010003187">
    <property type="protein sequence ID" value="CAG8584275.1"/>
    <property type="molecule type" value="Genomic_DNA"/>
</dbReference>
<sequence>MDKVNKLKIKRKDYTRLSSQDDVNAKEKKKVKDKPEGLDKEGVEGSKVDAERDEHESFINYQCLRKIESIDRMNNLGPSNQKAIGVSNNEYFEKTSSDSRAEVCSNDEIKVATNKQKVGNKRKISRERMKV</sequence>
<name>A0A9N9BZZ2_9GLOM</name>
<protein>
    <submittedName>
        <fullName evidence="2">4144_t:CDS:1</fullName>
    </submittedName>
</protein>
<evidence type="ECO:0000313" key="2">
    <source>
        <dbReference type="EMBL" id="CAG8584275.1"/>
    </source>
</evidence>
<gene>
    <name evidence="2" type="ORF">DERYTH_LOCUS6847</name>
</gene>